<gene>
    <name evidence="3" type="ORF">C4F50_18215</name>
</gene>
<keyword evidence="1" id="KW-0732">Signal</keyword>
<dbReference type="Proteomes" id="UP000640614">
    <property type="component" value="Unassembled WGS sequence"/>
</dbReference>
<organism evidence="3 4">
    <name type="scientific">Flavobacterium hungaricum</name>
    <dbReference type="NCBI Taxonomy" id="2082725"/>
    <lineage>
        <taxon>Bacteria</taxon>
        <taxon>Pseudomonadati</taxon>
        <taxon>Bacteroidota</taxon>
        <taxon>Flavobacteriia</taxon>
        <taxon>Flavobacteriales</taxon>
        <taxon>Flavobacteriaceae</taxon>
        <taxon>Flavobacterium</taxon>
    </lineage>
</organism>
<sequence length="480" mass="54135">MKKYLYKITFLFLVSLTTISCSDFLDVVPQDQILEDQTYNTEKGVQNVHNGLYLQLANNNLYGKQLTMDAVEILAQQYNMNSSHTKYTVTTYAYAEATPKATFSNIWETAFTTILSANKFLESIEEYKGVVSQEKEDLLKGEVIAIRAMLHFDMLRLYGPIYKTSPTNPGIPYYDQFVTTNNPILPANEVMVKILADLDLSLQLLANDPILTIGKNGVTNAFGGDIYYYSNRGQRMNYLAVKALKARVLLYAGDKTGASAAANEVITFTKSNAFFPWTTFLEATNTANPDRIFSSENLFALSDYTLYTKQKELFDSSLADDKIYSPLLTRLNAVFESNDNDYRSLPSWKIPIVGGKIQKTFFKYEDVPEKKMAFRFQIPMFKISEMYLIAAETAVAPNGIAFLNTLRFNRGLPNLGATVNITTEITKEYKKEFIGEGQLFFYYKRINSATIPNGTAASGNLTMTALQYVVPMPDSEINFQ</sequence>
<protein>
    <submittedName>
        <fullName evidence="3">RagB/SusD family nutrient uptake outer membrane protein</fullName>
    </submittedName>
</protein>
<feature type="chain" id="PRO_5046346082" evidence="1">
    <location>
        <begin position="23"/>
        <end position="480"/>
    </location>
</feature>
<dbReference type="RefSeq" id="WP_194140031.1">
    <property type="nucleotide sequence ID" value="NZ_PRDM01000004.1"/>
</dbReference>
<evidence type="ECO:0000259" key="2">
    <source>
        <dbReference type="Pfam" id="PF14322"/>
    </source>
</evidence>
<accession>A0ABR9TND3</accession>
<dbReference type="Pfam" id="PF14322">
    <property type="entry name" value="SusD-like_3"/>
    <property type="match status" value="1"/>
</dbReference>
<dbReference type="SUPFAM" id="SSF48452">
    <property type="entry name" value="TPR-like"/>
    <property type="match status" value="1"/>
</dbReference>
<evidence type="ECO:0000313" key="3">
    <source>
        <dbReference type="EMBL" id="MBE8726856.1"/>
    </source>
</evidence>
<dbReference type="PROSITE" id="PS51257">
    <property type="entry name" value="PROKAR_LIPOPROTEIN"/>
    <property type="match status" value="1"/>
</dbReference>
<dbReference type="InterPro" id="IPR011990">
    <property type="entry name" value="TPR-like_helical_dom_sf"/>
</dbReference>
<feature type="domain" description="SusD-like N-terminal" evidence="2">
    <location>
        <begin position="23"/>
        <end position="209"/>
    </location>
</feature>
<comment type="caution">
    <text evidence="3">The sequence shown here is derived from an EMBL/GenBank/DDBJ whole genome shotgun (WGS) entry which is preliminary data.</text>
</comment>
<evidence type="ECO:0000256" key="1">
    <source>
        <dbReference type="SAM" id="SignalP"/>
    </source>
</evidence>
<keyword evidence="4" id="KW-1185">Reference proteome</keyword>
<dbReference type="InterPro" id="IPR033985">
    <property type="entry name" value="SusD-like_N"/>
</dbReference>
<reference evidence="3 4" key="1">
    <citation type="submission" date="2018-07" db="EMBL/GenBank/DDBJ databases">
        <title>Genome assembly of strain KB82.</title>
        <authorList>
            <person name="Kukolya J."/>
            <person name="Horvath B."/>
            <person name="Nagy I."/>
            <person name="Toth A."/>
        </authorList>
    </citation>
    <scope>NUCLEOTIDE SEQUENCE [LARGE SCALE GENOMIC DNA]</scope>
    <source>
        <strain evidence="3 4">Kb82</strain>
    </source>
</reference>
<dbReference type="Gene3D" id="1.25.40.390">
    <property type="match status" value="1"/>
</dbReference>
<name>A0ABR9TND3_9FLAO</name>
<evidence type="ECO:0000313" key="4">
    <source>
        <dbReference type="Proteomes" id="UP000640614"/>
    </source>
</evidence>
<feature type="signal peptide" evidence="1">
    <location>
        <begin position="1"/>
        <end position="22"/>
    </location>
</feature>
<proteinExistence type="predicted"/>
<dbReference type="EMBL" id="PRDM01000004">
    <property type="protein sequence ID" value="MBE8726856.1"/>
    <property type="molecule type" value="Genomic_DNA"/>
</dbReference>